<accession>B1V2L4</accession>
<organism evidence="1 2">
    <name type="scientific">Clostridium perfringens D str. JGS1721</name>
    <dbReference type="NCBI Taxonomy" id="488537"/>
    <lineage>
        <taxon>Bacteria</taxon>
        <taxon>Bacillati</taxon>
        <taxon>Bacillota</taxon>
        <taxon>Clostridia</taxon>
        <taxon>Eubacteriales</taxon>
        <taxon>Clostridiaceae</taxon>
        <taxon>Clostridium</taxon>
    </lineage>
</organism>
<protein>
    <submittedName>
        <fullName evidence="1">Uncharacterized protein</fullName>
    </submittedName>
</protein>
<sequence>MDAQIVFKKRKVDSPHYIIVKNLVSIVDSFGRETTDFSKFEFRPNINYTFVGDEVQLVNSSEVLHIQIS</sequence>
<dbReference type="Proteomes" id="UP000003188">
    <property type="component" value="Unassembled WGS sequence"/>
</dbReference>
<name>B1V2L4_CLOPF</name>
<gene>
    <name evidence="1" type="ORF">CJD_1345</name>
</gene>
<reference evidence="1 2" key="1">
    <citation type="submission" date="2008-03" db="EMBL/GenBank/DDBJ databases">
        <authorList>
            <person name="Paulsen I."/>
            <person name="Sebastian Y."/>
        </authorList>
    </citation>
    <scope>NUCLEOTIDE SEQUENCE [LARGE SCALE GENOMIC DNA]</scope>
    <source>
        <strain evidence="2">D str. JGS1721</strain>
    </source>
</reference>
<evidence type="ECO:0000313" key="2">
    <source>
        <dbReference type="Proteomes" id="UP000003188"/>
    </source>
</evidence>
<proteinExistence type="predicted"/>
<comment type="caution">
    <text evidence="1">The sequence shown here is derived from an EMBL/GenBank/DDBJ whole genome shotgun (WGS) entry which is preliminary data.</text>
</comment>
<evidence type="ECO:0000313" key="1">
    <source>
        <dbReference type="EMBL" id="EDT71918.1"/>
    </source>
</evidence>
<dbReference type="RefSeq" id="WP_003474748.1">
    <property type="nucleotide sequence ID" value="NZ_ABOO01000015.1"/>
</dbReference>
<dbReference type="AlphaFoldDB" id="B1V2L4"/>
<dbReference type="EMBL" id="ABOO01000015">
    <property type="protein sequence ID" value="EDT71918.1"/>
    <property type="molecule type" value="Genomic_DNA"/>
</dbReference>